<dbReference type="SUPFAM" id="SSF53474">
    <property type="entry name" value="alpha/beta-Hydrolases"/>
    <property type="match status" value="1"/>
</dbReference>
<organism evidence="3 4">
    <name type="scientific">Streptosporangium brasiliense</name>
    <dbReference type="NCBI Taxonomy" id="47480"/>
    <lineage>
        <taxon>Bacteria</taxon>
        <taxon>Bacillati</taxon>
        <taxon>Actinomycetota</taxon>
        <taxon>Actinomycetes</taxon>
        <taxon>Streptosporangiales</taxon>
        <taxon>Streptosporangiaceae</taxon>
        <taxon>Streptosporangium</taxon>
    </lineage>
</organism>
<feature type="domain" description="Peptidase S9 prolyl oligopeptidase catalytic" evidence="2">
    <location>
        <begin position="388"/>
        <end position="589"/>
    </location>
</feature>
<keyword evidence="3" id="KW-0031">Aminopeptidase</keyword>
<dbReference type="InterPro" id="IPR029058">
    <property type="entry name" value="AB_hydrolase_fold"/>
</dbReference>
<dbReference type="PANTHER" id="PTHR42776">
    <property type="entry name" value="SERINE PEPTIDASE S9 FAMILY MEMBER"/>
    <property type="match status" value="1"/>
</dbReference>
<dbReference type="Pfam" id="PF00326">
    <property type="entry name" value="Peptidase_S9"/>
    <property type="match status" value="1"/>
</dbReference>
<dbReference type="Gene3D" id="3.40.50.1820">
    <property type="entry name" value="alpha/beta hydrolase"/>
    <property type="match status" value="1"/>
</dbReference>
<sequence length="597" mass="62841">MSQTVTRAGENRPPDVPRINFRFSGRGRYAACLTQLGHGRLTAEMWDLADARPRPRPLRTRAGETSLSLPVPTEGGDLLLCRLGPGEHRLTLVTAAPYGAESAAEHEVGVLRGNGVRIVAGTARGTAALAFGAGADGRTTAWRLSGRAERPEPIAELPYLLSGGIWLDGAGHRLALTTVGPGPATVVLDTSRGTFTSPAGPAGDERLLLAAPGPGVLLTAAHRDGAYRLGVRHRDGEGPTRFPERLNAVEGVVTPLALEPAGRRLALAVTRRTRSHLLLHDLVEDTTVEVGLPAGTLYPAAHWGPTGLHVIHSAPDRPPGFVRVDGCGRPRFLPVGEDHAARLEPARVRSYAGAAGPVEAIVYGDPATSRLAVLALHGGPEDAWHFAFDPLFQRLAAAGVAVVAPNQRGSTGYGAAHREAVHGAWGGPDLADILQLGRALAAARGPDRPRAMLYGASYGAYLALLAAAAQADLWSRAAVVAPFLSGRELAEDGPAPVRALLERLGGQAEIDDDLGPRDLLRLVGRMRLPLLIVHGDDDPVIPVGHSRRLYARLRGAHGQVTYLEVPGGGHDPQHDTRDGAVLGRIVDFLGTGPPRGR</sequence>
<dbReference type="PANTHER" id="PTHR42776:SF27">
    <property type="entry name" value="DIPEPTIDYL PEPTIDASE FAMILY MEMBER 6"/>
    <property type="match status" value="1"/>
</dbReference>
<dbReference type="EMBL" id="JAUSRB010000002">
    <property type="protein sequence ID" value="MDP9865140.1"/>
    <property type="molecule type" value="Genomic_DNA"/>
</dbReference>
<dbReference type="RefSeq" id="WP_306864038.1">
    <property type="nucleotide sequence ID" value="NZ_JAUSRB010000002.1"/>
</dbReference>
<protein>
    <submittedName>
        <fullName evidence="3">Dipeptidyl aminopeptidase/acylaminoacyl peptidase</fullName>
    </submittedName>
</protein>
<evidence type="ECO:0000256" key="1">
    <source>
        <dbReference type="ARBA" id="ARBA00022801"/>
    </source>
</evidence>
<gene>
    <name evidence="3" type="ORF">J2S55_004406</name>
</gene>
<proteinExistence type="predicted"/>
<comment type="caution">
    <text evidence="3">The sequence shown here is derived from an EMBL/GenBank/DDBJ whole genome shotgun (WGS) entry which is preliminary data.</text>
</comment>
<dbReference type="InterPro" id="IPR001375">
    <property type="entry name" value="Peptidase_S9_cat"/>
</dbReference>
<dbReference type="SUPFAM" id="SSF82171">
    <property type="entry name" value="DPP6 N-terminal domain-like"/>
    <property type="match status" value="1"/>
</dbReference>
<dbReference type="GO" id="GO:0004177">
    <property type="term" value="F:aminopeptidase activity"/>
    <property type="evidence" value="ECO:0007669"/>
    <property type="project" value="UniProtKB-KW"/>
</dbReference>
<keyword evidence="3" id="KW-0645">Protease</keyword>
<keyword evidence="1" id="KW-0378">Hydrolase</keyword>
<name>A0ABT9R7C0_9ACTN</name>
<keyword evidence="4" id="KW-1185">Reference proteome</keyword>
<reference evidence="3 4" key="1">
    <citation type="submission" date="2023-07" db="EMBL/GenBank/DDBJ databases">
        <title>Sequencing the genomes of 1000 actinobacteria strains.</title>
        <authorList>
            <person name="Klenk H.-P."/>
        </authorList>
    </citation>
    <scope>NUCLEOTIDE SEQUENCE [LARGE SCALE GENOMIC DNA]</scope>
    <source>
        <strain evidence="3 4">DSM 44109</strain>
    </source>
</reference>
<evidence type="ECO:0000313" key="3">
    <source>
        <dbReference type="EMBL" id="MDP9865140.1"/>
    </source>
</evidence>
<evidence type="ECO:0000259" key="2">
    <source>
        <dbReference type="Pfam" id="PF00326"/>
    </source>
</evidence>
<evidence type="ECO:0000313" key="4">
    <source>
        <dbReference type="Proteomes" id="UP001230426"/>
    </source>
</evidence>
<accession>A0ABT9R7C0</accession>
<dbReference type="Proteomes" id="UP001230426">
    <property type="component" value="Unassembled WGS sequence"/>
</dbReference>